<sequence>MPSDKPQSKNRKSDIRAANTRQIIAAAEALFAEKGFNGTSTQEIADRAGLPKANVHYYFKTKQDLYTVVLKDILDAWMHDASIFDISDDPEEVFRQYIKAKMEHSFSRPKGSKVWAMEIIQGGPVLGKEIKKALVTWDETVTQKIQHWIDQGKIYPVQPQSLLNMIWSSTQYYADYDYQIKALNGNKRLSDSQKQHAIDDVTRLILNGVLK</sequence>
<dbReference type="Proteomes" id="UP000787472">
    <property type="component" value="Unassembled WGS sequence"/>
</dbReference>
<dbReference type="InterPro" id="IPR036271">
    <property type="entry name" value="Tet_transcr_reg_TetR-rel_C_sf"/>
</dbReference>
<evidence type="ECO:0000259" key="3">
    <source>
        <dbReference type="PROSITE" id="PS50977"/>
    </source>
</evidence>
<proteinExistence type="predicted"/>
<dbReference type="PANTHER" id="PTHR30328">
    <property type="entry name" value="TRANSCRIPTIONAL REPRESSOR"/>
    <property type="match status" value="1"/>
</dbReference>
<dbReference type="Gene3D" id="1.10.357.10">
    <property type="entry name" value="Tetracycline Repressor, domain 2"/>
    <property type="match status" value="1"/>
</dbReference>
<keyword evidence="5" id="KW-1185">Reference proteome</keyword>
<dbReference type="SUPFAM" id="SSF46689">
    <property type="entry name" value="Homeodomain-like"/>
    <property type="match status" value="1"/>
</dbReference>
<dbReference type="Pfam" id="PF08362">
    <property type="entry name" value="TetR_C_3"/>
    <property type="match status" value="1"/>
</dbReference>
<dbReference type="InterPro" id="IPR050109">
    <property type="entry name" value="HTH-type_TetR-like_transc_reg"/>
</dbReference>
<dbReference type="GO" id="GO:0045892">
    <property type="term" value="P:negative regulation of DNA-templated transcription"/>
    <property type="evidence" value="ECO:0007669"/>
    <property type="project" value="InterPro"/>
</dbReference>
<organism evidence="4 5">
    <name type="scientific">Pseudomaricurvus hydrocarbonicus</name>
    <dbReference type="NCBI Taxonomy" id="1470433"/>
    <lineage>
        <taxon>Bacteria</taxon>
        <taxon>Pseudomonadati</taxon>
        <taxon>Pseudomonadota</taxon>
        <taxon>Gammaproteobacteria</taxon>
        <taxon>Cellvibrionales</taxon>
        <taxon>Cellvibrionaceae</taxon>
        <taxon>Pseudomaricurvus</taxon>
    </lineage>
</organism>
<dbReference type="GO" id="GO:0003677">
    <property type="term" value="F:DNA binding"/>
    <property type="evidence" value="ECO:0007669"/>
    <property type="project" value="UniProtKB-UniRule"/>
</dbReference>
<accession>A0A9E5MLZ5</accession>
<dbReference type="InterPro" id="IPR013573">
    <property type="entry name" value="Tscrpt_reg_YcdC_C"/>
</dbReference>
<dbReference type="InterPro" id="IPR009057">
    <property type="entry name" value="Homeodomain-like_sf"/>
</dbReference>
<gene>
    <name evidence="4" type="ORF">G8770_10005</name>
</gene>
<evidence type="ECO:0000256" key="1">
    <source>
        <dbReference type="ARBA" id="ARBA00023125"/>
    </source>
</evidence>
<dbReference type="Gene3D" id="1.10.10.60">
    <property type="entry name" value="Homeodomain-like"/>
    <property type="match status" value="1"/>
</dbReference>
<dbReference type="PANTHER" id="PTHR30328:SF54">
    <property type="entry name" value="HTH-TYPE TRANSCRIPTIONAL REPRESSOR SCO4008"/>
    <property type="match status" value="1"/>
</dbReference>
<dbReference type="Pfam" id="PF00440">
    <property type="entry name" value="TetR_N"/>
    <property type="match status" value="1"/>
</dbReference>
<dbReference type="PRINTS" id="PR00455">
    <property type="entry name" value="HTHTETR"/>
</dbReference>
<evidence type="ECO:0000256" key="2">
    <source>
        <dbReference type="PROSITE-ProRule" id="PRU00335"/>
    </source>
</evidence>
<dbReference type="EMBL" id="JAAONZ010000006">
    <property type="protein sequence ID" value="NHO65873.1"/>
    <property type="molecule type" value="Genomic_DNA"/>
</dbReference>
<dbReference type="SUPFAM" id="SSF48498">
    <property type="entry name" value="Tetracyclin repressor-like, C-terminal domain"/>
    <property type="match status" value="1"/>
</dbReference>
<comment type="caution">
    <text evidence="4">The sequence shown here is derived from an EMBL/GenBank/DDBJ whole genome shotgun (WGS) entry which is preliminary data.</text>
</comment>
<reference evidence="4" key="1">
    <citation type="submission" date="2020-03" db="EMBL/GenBank/DDBJ databases">
        <authorList>
            <person name="Guo F."/>
        </authorList>
    </citation>
    <scope>NUCLEOTIDE SEQUENCE</scope>
    <source>
        <strain evidence="4">JCM 30134</strain>
    </source>
</reference>
<name>A0A9E5MLZ5_9GAMM</name>
<feature type="DNA-binding region" description="H-T-H motif" evidence="2">
    <location>
        <begin position="40"/>
        <end position="59"/>
    </location>
</feature>
<evidence type="ECO:0000313" key="4">
    <source>
        <dbReference type="EMBL" id="NHO65873.1"/>
    </source>
</evidence>
<dbReference type="PROSITE" id="PS50977">
    <property type="entry name" value="HTH_TETR_2"/>
    <property type="match status" value="1"/>
</dbReference>
<dbReference type="RefSeq" id="WP_167185654.1">
    <property type="nucleotide sequence ID" value="NZ_JAAONZ010000006.1"/>
</dbReference>
<dbReference type="InterPro" id="IPR001647">
    <property type="entry name" value="HTH_TetR"/>
</dbReference>
<dbReference type="AlphaFoldDB" id="A0A9E5MLZ5"/>
<protein>
    <submittedName>
        <fullName evidence="4">TetR family transcriptional regulator</fullName>
    </submittedName>
</protein>
<evidence type="ECO:0000313" key="5">
    <source>
        <dbReference type="Proteomes" id="UP000787472"/>
    </source>
</evidence>
<feature type="domain" description="HTH tetR-type" evidence="3">
    <location>
        <begin position="17"/>
        <end position="77"/>
    </location>
</feature>
<keyword evidence="1 2" id="KW-0238">DNA-binding</keyword>